<sequence length="222" mass="25350">ILITNKVKLPFDSMEQLVQQTEYKWTLVDGTYYGGFFKAAHETYPDTVQGRMWPLKDEPLKDAEAVVPAALEKKVAVVAPRVFHKGFIAIDFSETGECRLAFTKRGFHDIFLTFAYPKKSPLREPMDMMFLRVIQAGLPDHIQNFELRNATWCTNPKPPPKNVEEIRPFSFGDFLGLFILYILGSVGAFVTLLVECCVHRHVTRRKQSLLTKTSFVANGFED</sequence>
<feature type="transmembrane region" description="Helical" evidence="8">
    <location>
        <begin position="174"/>
        <end position="198"/>
    </location>
</feature>
<accession>A0A6A0H1P3</accession>
<dbReference type="SUPFAM" id="SSF53850">
    <property type="entry name" value="Periplasmic binding protein-like II"/>
    <property type="match status" value="1"/>
</dbReference>
<keyword evidence="7" id="KW-0325">Glycoprotein</keyword>
<evidence type="ECO:0000256" key="3">
    <source>
        <dbReference type="ARBA" id="ARBA00022692"/>
    </source>
</evidence>
<evidence type="ECO:0000256" key="8">
    <source>
        <dbReference type="SAM" id="Phobius"/>
    </source>
</evidence>
<evidence type="ECO:0000256" key="2">
    <source>
        <dbReference type="ARBA" id="ARBA00022475"/>
    </source>
</evidence>
<proteinExistence type="predicted"/>
<evidence type="ECO:0000256" key="1">
    <source>
        <dbReference type="ARBA" id="ARBA00004651"/>
    </source>
</evidence>
<reference evidence="9" key="3">
    <citation type="submission" date="2019-06" db="EMBL/GenBank/DDBJ databases">
        <authorList>
            <person name="Poynton C."/>
            <person name="Hasenbein S."/>
            <person name="Benoit J.B."/>
            <person name="Sepulveda M.S."/>
            <person name="Poelchau M.F."/>
            <person name="Murali S.C."/>
            <person name="Chen S."/>
            <person name="Glastad K.M."/>
            <person name="Werren J.H."/>
            <person name="Vineis J.H."/>
            <person name="Bowen J.L."/>
            <person name="Friedrich M."/>
            <person name="Jones J."/>
            <person name="Robertson H.M."/>
            <person name="Feyereisen R."/>
            <person name="Mechler-Hickson A."/>
            <person name="Mathers N."/>
            <person name="Lee C.E."/>
            <person name="Colbourne J.K."/>
            <person name="Biales A."/>
            <person name="Johnston J.S."/>
            <person name="Wellborn G.A."/>
            <person name="Rosendale A.J."/>
            <person name="Cridge A.G."/>
            <person name="Munoz-Torres M.C."/>
            <person name="Bain P.A."/>
            <person name="Manny A.R."/>
            <person name="Major K.M."/>
            <person name="Lambert F.N."/>
            <person name="Vulpe C.D."/>
            <person name="Tuck P."/>
            <person name="Blalock B.J."/>
            <person name="Lin Y.-Y."/>
            <person name="Smith M.E."/>
            <person name="Ochoa-Acuna H."/>
            <person name="Chen M.-J.M."/>
            <person name="Childers C.P."/>
            <person name="Qu J."/>
            <person name="Dugan S."/>
            <person name="Lee S.L."/>
            <person name="Chao H."/>
            <person name="Dinh H."/>
            <person name="Han Y."/>
            <person name="Doddapaneni H."/>
            <person name="Worley K.C."/>
            <person name="Muzny D.M."/>
            <person name="Gibbs R.A."/>
            <person name="Richards S."/>
        </authorList>
    </citation>
    <scope>NUCLEOTIDE SEQUENCE</scope>
    <source>
        <strain evidence="9">HAZT.00-mixed</strain>
        <tissue evidence="9">Whole organism</tissue>
    </source>
</reference>
<name>A0A6A0H1P3_HYAAZ</name>
<dbReference type="OrthoDB" id="6363779at2759"/>
<keyword evidence="2" id="KW-1003">Cell membrane</keyword>
<evidence type="ECO:0000256" key="4">
    <source>
        <dbReference type="ARBA" id="ARBA00022989"/>
    </source>
</evidence>
<evidence type="ECO:0000256" key="5">
    <source>
        <dbReference type="ARBA" id="ARBA00023136"/>
    </source>
</evidence>
<dbReference type="Proteomes" id="UP000711488">
    <property type="component" value="Unassembled WGS sequence"/>
</dbReference>
<keyword evidence="5 8" id="KW-0472">Membrane</keyword>
<dbReference type="AlphaFoldDB" id="A0A6A0H1P3"/>
<protein>
    <submittedName>
        <fullName evidence="9">Ionotropic receptor 177</fullName>
    </submittedName>
</protein>
<evidence type="ECO:0000256" key="7">
    <source>
        <dbReference type="ARBA" id="ARBA00023180"/>
    </source>
</evidence>
<dbReference type="EMBL" id="JQDR03009924">
    <property type="protein sequence ID" value="KAA0194992.1"/>
    <property type="molecule type" value="Genomic_DNA"/>
</dbReference>
<keyword evidence="4 8" id="KW-1133">Transmembrane helix</keyword>
<dbReference type="PANTHER" id="PTHR42643">
    <property type="entry name" value="IONOTROPIC RECEPTOR 20A-RELATED"/>
    <property type="match status" value="1"/>
</dbReference>
<dbReference type="PANTHER" id="PTHR42643:SF24">
    <property type="entry name" value="IONOTROPIC RECEPTOR 60A"/>
    <property type="match status" value="1"/>
</dbReference>
<keyword evidence="6 9" id="KW-0675">Receptor</keyword>
<gene>
    <name evidence="9" type="ORF">HAZT_HAZT006485</name>
</gene>
<organism evidence="9">
    <name type="scientific">Hyalella azteca</name>
    <name type="common">Amphipod</name>
    <dbReference type="NCBI Taxonomy" id="294128"/>
    <lineage>
        <taxon>Eukaryota</taxon>
        <taxon>Metazoa</taxon>
        <taxon>Ecdysozoa</taxon>
        <taxon>Arthropoda</taxon>
        <taxon>Crustacea</taxon>
        <taxon>Multicrustacea</taxon>
        <taxon>Malacostraca</taxon>
        <taxon>Eumalacostraca</taxon>
        <taxon>Peracarida</taxon>
        <taxon>Amphipoda</taxon>
        <taxon>Senticaudata</taxon>
        <taxon>Talitrida</taxon>
        <taxon>Talitroidea</taxon>
        <taxon>Hyalellidae</taxon>
        <taxon>Hyalella</taxon>
    </lineage>
</organism>
<dbReference type="GO" id="GO:0005886">
    <property type="term" value="C:plasma membrane"/>
    <property type="evidence" value="ECO:0007669"/>
    <property type="project" value="UniProtKB-SubCell"/>
</dbReference>
<reference evidence="9" key="1">
    <citation type="submission" date="2014-08" db="EMBL/GenBank/DDBJ databases">
        <authorList>
            <person name="Murali S."/>
            <person name="Richards S."/>
            <person name="Bandaranaike D."/>
            <person name="Bellair M."/>
            <person name="Blankenburg K."/>
            <person name="Chao H."/>
            <person name="Dinh H."/>
            <person name="Doddapaneni H."/>
            <person name="Dugan-Rocha S."/>
            <person name="Elkadiri S."/>
            <person name="Gnanaolivu R."/>
            <person name="Hughes D."/>
            <person name="Lee S."/>
            <person name="Li M."/>
            <person name="Ming W."/>
            <person name="Munidasa M."/>
            <person name="Muniz J."/>
            <person name="Nguyen L."/>
            <person name="Osuji N."/>
            <person name="Pu L.-L."/>
            <person name="Puazo M."/>
            <person name="Skinner E."/>
            <person name="Qu C."/>
            <person name="Quiroz J."/>
            <person name="Raj R."/>
            <person name="Weissenberger G."/>
            <person name="Xin Y."/>
            <person name="Zou X."/>
            <person name="Han Y."/>
            <person name="Worley K."/>
            <person name="Muzny D."/>
            <person name="Gibbs R."/>
        </authorList>
    </citation>
    <scope>NUCLEOTIDE SEQUENCE</scope>
    <source>
        <strain evidence="9">HAZT.00-mixed</strain>
        <tissue evidence="9">Whole organism</tissue>
    </source>
</reference>
<evidence type="ECO:0000256" key="6">
    <source>
        <dbReference type="ARBA" id="ARBA00023170"/>
    </source>
</evidence>
<reference evidence="9" key="2">
    <citation type="journal article" date="2018" name="Environ. Sci. Technol.">
        <title>The Toxicogenome of Hyalella azteca: A Model for Sediment Ecotoxicology and Evolutionary Toxicology.</title>
        <authorList>
            <person name="Poynton H.C."/>
            <person name="Hasenbein S."/>
            <person name="Benoit J.B."/>
            <person name="Sepulveda M.S."/>
            <person name="Poelchau M.F."/>
            <person name="Hughes D.S.T."/>
            <person name="Murali S.C."/>
            <person name="Chen S."/>
            <person name="Glastad K.M."/>
            <person name="Goodisman M.A.D."/>
            <person name="Werren J.H."/>
            <person name="Vineis J.H."/>
            <person name="Bowen J.L."/>
            <person name="Friedrich M."/>
            <person name="Jones J."/>
            <person name="Robertson H.M."/>
            <person name="Feyereisen R."/>
            <person name="Mechler-Hickson A."/>
            <person name="Mathers N."/>
            <person name="Lee C.E."/>
            <person name="Colbourne J.K."/>
            <person name="Biales A."/>
            <person name="Johnston J.S."/>
            <person name="Wellborn G.A."/>
            <person name="Rosendale A.J."/>
            <person name="Cridge A.G."/>
            <person name="Munoz-Torres M.C."/>
            <person name="Bain P.A."/>
            <person name="Manny A.R."/>
            <person name="Major K.M."/>
            <person name="Lambert F.N."/>
            <person name="Vulpe C.D."/>
            <person name="Tuck P."/>
            <person name="Blalock B.J."/>
            <person name="Lin Y.Y."/>
            <person name="Smith M.E."/>
            <person name="Ochoa-Acuna H."/>
            <person name="Chen M.M."/>
            <person name="Childers C.P."/>
            <person name="Qu J."/>
            <person name="Dugan S."/>
            <person name="Lee S.L."/>
            <person name="Chao H."/>
            <person name="Dinh H."/>
            <person name="Han Y."/>
            <person name="Doddapaneni H."/>
            <person name="Worley K.C."/>
            <person name="Muzny D.M."/>
            <person name="Gibbs R.A."/>
            <person name="Richards S."/>
        </authorList>
    </citation>
    <scope>NUCLEOTIDE SEQUENCE</scope>
    <source>
        <strain evidence="9">HAZT.00-mixed</strain>
        <tissue evidence="9">Whole organism</tissue>
    </source>
</reference>
<feature type="non-terminal residue" evidence="9">
    <location>
        <position position="1"/>
    </location>
</feature>
<comment type="caution">
    <text evidence="9">The sequence shown here is derived from an EMBL/GenBank/DDBJ whole genome shotgun (WGS) entry which is preliminary data.</text>
</comment>
<evidence type="ECO:0000313" key="9">
    <source>
        <dbReference type="EMBL" id="KAA0194992.1"/>
    </source>
</evidence>
<comment type="subcellular location">
    <subcellularLocation>
        <location evidence="1">Cell membrane</location>
        <topology evidence="1">Multi-pass membrane protein</topology>
    </subcellularLocation>
</comment>
<keyword evidence="3 8" id="KW-0812">Transmembrane</keyword>
<dbReference type="InterPro" id="IPR052192">
    <property type="entry name" value="Insect_Ionotropic_Sensory_Rcpt"/>
</dbReference>